<gene>
    <name evidence="2" type="ORF">AAFF_G00036590</name>
</gene>
<sequence length="147" mass="16479">MFRCENPQQPLTSRYSYHGDALPARTHDTSQVQHPLKVSQGYRVAALVSDWRWASLVAALPSQRGMRHPRAVPFHNRCDLIPERRCPGVNAGTSPTNPPSPARSPFSPAQPPCFILLLHHRGRGLWRSLSQESKLTHRLHTGTTIGH</sequence>
<dbReference type="EMBL" id="JAINUG010000119">
    <property type="protein sequence ID" value="KAJ8395203.1"/>
    <property type="molecule type" value="Genomic_DNA"/>
</dbReference>
<protein>
    <submittedName>
        <fullName evidence="2">Uncharacterized protein</fullName>
    </submittedName>
</protein>
<evidence type="ECO:0000313" key="2">
    <source>
        <dbReference type="EMBL" id="KAJ8395203.1"/>
    </source>
</evidence>
<dbReference type="AlphaFoldDB" id="A0AAD7WFS6"/>
<feature type="compositionally biased region" description="Polar residues" evidence="1">
    <location>
        <begin position="1"/>
        <end position="15"/>
    </location>
</feature>
<evidence type="ECO:0000313" key="3">
    <source>
        <dbReference type="Proteomes" id="UP001221898"/>
    </source>
</evidence>
<comment type="caution">
    <text evidence="2">The sequence shown here is derived from an EMBL/GenBank/DDBJ whole genome shotgun (WGS) entry which is preliminary data.</text>
</comment>
<organism evidence="2 3">
    <name type="scientific">Aldrovandia affinis</name>
    <dbReference type="NCBI Taxonomy" id="143900"/>
    <lineage>
        <taxon>Eukaryota</taxon>
        <taxon>Metazoa</taxon>
        <taxon>Chordata</taxon>
        <taxon>Craniata</taxon>
        <taxon>Vertebrata</taxon>
        <taxon>Euteleostomi</taxon>
        <taxon>Actinopterygii</taxon>
        <taxon>Neopterygii</taxon>
        <taxon>Teleostei</taxon>
        <taxon>Notacanthiformes</taxon>
        <taxon>Halosauridae</taxon>
        <taxon>Aldrovandia</taxon>
    </lineage>
</organism>
<reference evidence="2" key="1">
    <citation type="journal article" date="2023" name="Science">
        <title>Genome structures resolve the early diversification of teleost fishes.</title>
        <authorList>
            <person name="Parey E."/>
            <person name="Louis A."/>
            <person name="Montfort J."/>
            <person name="Bouchez O."/>
            <person name="Roques C."/>
            <person name="Iampietro C."/>
            <person name="Lluch J."/>
            <person name="Castinel A."/>
            <person name="Donnadieu C."/>
            <person name="Desvignes T."/>
            <person name="Floi Bucao C."/>
            <person name="Jouanno E."/>
            <person name="Wen M."/>
            <person name="Mejri S."/>
            <person name="Dirks R."/>
            <person name="Jansen H."/>
            <person name="Henkel C."/>
            <person name="Chen W.J."/>
            <person name="Zahm M."/>
            <person name="Cabau C."/>
            <person name="Klopp C."/>
            <person name="Thompson A.W."/>
            <person name="Robinson-Rechavi M."/>
            <person name="Braasch I."/>
            <person name="Lecointre G."/>
            <person name="Bobe J."/>
            <person name="Postlethwait J.H."/>
            <person name="Berthelot C."/>
            <person name="Roest Crollius H."/>
            <person name="Guiguen Y."/>
        </authorList>
    </citation>
    <scope>NUCLEOTIDE SEQUENCE</scope>
    <source>
        <strain evidence="2">NC1722</strain>
    </source>
</reference>
<proteinExistence type="predicted"/>
<feature type="region of interest" description="Disordered" evidence="1">
    <location>
        <begin position="1"/>
        <end position="22"/>
    </location>
</feature>
<dbReference type="Proteomes" id="UP001221898">
    <property type="component" value="Unassembled WGS sequence"/>
</dbReference>
<name>A0AAD7WFS6_9TELE</name>
<keyword evidence="3" id="KW-1185">Reference proteome</keyword>
<accession>A0AAD7WFS6</accession>
<evidence type="ECO:0000256" key="1">
    <source>
        <dbReference type="SAM" id="MobiDB-lite"/>
    </source>
</evidence>